<dbReference type="GO" id="GO:0003677">
    <property type="term" value="F:DNA binding"/>
    <property type="evidence" value="ECO:0007669"/>
    <property type="project" value="InterPro"/>
</dbReference>
<comment type="caution">
    <text evidence="10">The sequence shown here is derived from an EMBL/GenBank/DDBJ whole genome shotgun (WGS) entry which is preliminary data.</text>
</comment>
<feature type="domain" description="PLD phosphodiesterase" evidence="8">
    <location>
        <begin position="190"/>
        <end position="217"/>
    </location>
</feature>
<keyword evidence="7" id="KW-0732">Signal</keyword>
<proteinExistence type="inferred from homology"/>
<evidence type="ECO:0000256" key="7">
    <source>
        <dbReference type="SAM" id="SignalP"/>
    </source>
</evidence>
<dbReference type="PROSITE" id="PS00018">
    <property type="entry name" value="EF_HAND_1"/>
    <property type="match status" value="1"/>
</dbReference>
<dbReference type="SMART" id="SM00155">
    <property type="entry name" value="PLDc"/>
    <property type="match status" value="2"/>
</dbReference>
<dbReference type="AlphaFoldDB" id="A0A2A2TMZ5"/>
<dbReference type="InterPro" id="IPR003583">
    <property type="entry name" value="Hlx-hairpin-Hlx_DNA-bd_motif"/>
</dbReference>
<dbReference type="Pfam" id="PF13091">
    <property type="entry name" value="PLDc_2"/>
    <property type="match status" value="2"/>
</dbReference>
<organism evidence="10 11">
    <name type="scientific">Brunnivagina elsteri CCALA 953</name>
    <dbReference type="NCBI Taxonomy" id="987040"/>
    <lineage>
        <taxon>Bacteria</taxon>
        <taxon>Bacillati</taxon>
        <taxon>Cyanobacteriota</taxon>
        <taxon>Cyanophyceae</taxon>
        <taxon>Nostocales</taxon>
        <taxon>Calotrichaceae</taxon>
        <taxon>Brunnivagina</taxon>
    </lineage>
</organism>
<dbReference type="EMBL" id="NTFS01000050">
    <property type="protein sequence ID" value="PAX59455.1"/>
    <property type="molecule type" value="Genomic_DNA"/>
</dbReference>
<keyword evidence="5" id="KW-0442">Lipid degradation</keyword>
<dbReference type="Gene3D" id="3.30.870.10">
    <property type="entry name" value="Endonuclease Chain A"/>
    <property type="match status" value="2"/>
</dbReference>
<dbReference type="GO" id="GO:0006281">
    <property type="term" value="P:DNA repair"/>
    <property type="evidence" value="ECO:0007669"/>
    <property type="project" value="InterPro"/>
</dbReference>
<dbReference type="EC" id="3.1.4.4" evidence="3"/>
<comment type="similarity">
    <text evidence="2">Belongs to the phospholipase D family.</text>
</comment>
<dbReference type="GO" id="GO:0016891">
    <property type="term" value="F:RNA endonuclease activity producing 5'-phosphomonoesters, hydrolytic mechanism"/>
    <property type="evidence" value="ECO:0007669"/>
    <property type="project" value="TreeGrafter"/>
</dbReference>
<dbReference type="SUPFAM" id="SSF160975">
    <property type="entry name" value="AF1531-like"/>
    <property type="match status" value="1"/>
</dbReference>
<evidence type="ECO:0000256" key="1">
    <source>
        <dbReference type="ARBA" id="ARBA00000798"/>
    </source>
</evidence>
<dbReference type="CDD" id="cd09116">
    <property type="entry name" value="PLDc_Nuc_like"/>
    <property type="match status" value="1"/>
</dbReference>
<dbReference type="Proteomes" id="UP000218238">
    <property type="component" value="Unassembled WGS sequence"/>
</dbReference>
<dbReference type="PROSITE" id="PS50222">
    <property type="entry name" value="EF_HAND_2"/>
    <property type="match status" value="1"/>
</dbReference>
<evidence type="ECO:0000313" key="10">
    <source>
        <dbReference type="EMBL" id="PAX59455.1"/>
    </source>
</evidence>
<dbReference type="InterPro" id="IPR001736">
    <property type="entry name" value="PLipase_D/transphosphatidylase"/>
</dbReference>
<dbReference type="GO" id="GO:0005509">
    <property type="term" value="F:calcium ion binding"/>
    <property type="evidence" value="ECO:0007669"/>
    <property type="project" value="InterPro"/>
</dbReference>
<dbReference type="SMART" id="SM00278">
    <property type="entry name" value="HhH1"/>
    <property type="match status" value="2"/>
</dbReference>
<dbReference type="Gene3D" id="1.10.150.320">
    <property type="entry name" value="Photosystem II 12 kDa extrinsic protein"/>
    <property type="match status" value="1"/>
</dbReference>
<feature type="domain" description="PLD phosphodiesterase" evidence="8">
    <location>
        <begin position="400"/>
        <end position="427"/>
    </location>
</feature>
<dbReference type="InterPro" id="IPR018247">
    <property type="entry name" value="EF_Hand_1_Ca_BS"/>
</dbReference>
<gene>
    <name evidence="10" type="ORF">CK510_06840</name>
</gene>
<name>A0A2A2TMZ5_9CYAN</name>
<comment type="catalytic activity">
    <reaction evidence="1">
        <text>a 1,2-diacyl-sn-glycero-3-phosphocholine + H2O = a 1,2-diacyl-sn-glycero-3-phosphate + choline + H(+)</text>
        <dbReference type="Rhea" id="RHEA:14445"/>
        <dbReference type="ChEBI" id="CHEBI:15354"/>
        <dbReference type="ChEBI" id="CHEBI:15377"/>
        <dbReference type="ChEBI" id="CHEBI:15378"/>
        <dbReference type="ChEBI" id="CHEBI:57643"/>
        <dbReference type="ChEBI" id="CHEBI:58608"/>
        <dbReference type="EC" id="3.1.4.4"/>
    </reaction>
</comment>
<evidence type="ECO:0000256" key="4">
    <source>
        <dbReference type="ARBA" id="ARBA00022801"/>
    </source>
</evidence>
<evidence type="ECO:0000313" key="11">
    <source>
        <dbReference type="Proteomes" id="UP000218238"/>
    </source>
</evidence>
<dbReference type="GO" id="GO:0004630">
    <property type="term" value="F:phospholipase D activity"/>
    <property type="evidence" value="ECO:0007669"/>
    <property type="project" value="UniProtKB-EC"/>
</dbReference>
<protein>
    <recommendedName>
        <fullName evidence="3">phospholipase D</fullName>
        <ecNumber evidence="3">3.1.4.4</ecNumber>
    </recommendedName>
</protein>
<dbReference type="InterPro" id="IPR025202">
    <property type="entry name" value="PLD-like_dom"/>
</dbReference>
<dbReference type="Pfam" id="PF12836">
    <property type="entry name" value="HHH_3"/>
    <property type="match status" value="1"/>
</dbReference>
<dbReference type="GO" id="GO:0006793">
    <property type="term" value="P:phosphorus metabolic process"/>
    <property type="evidence" value="ECO:0007669"/>
    <property type="project" value="UniProtKB-ARBA"/>
</dbReference>
<evidence type="ECO:0000259" key="9">
    <source>
        <dbReference type="PROSITE" id="PS50222"/>
    </source>
</evidence>
<feature type="signal peptide" evidence="7">
    <location>
        <begin position="1"/>
        <end position="17"/>
    </location>
</feature>
<keyword evidence="4" id="KW-0378">Hydrolase</keyword>
<evidence type="ECO:0000259" key="8">
    <source>
        <dbReference type="PROSITE" id="PS50035"/>
    </source>
</evidence>
<dbReference type="PANTHER" id="PTHR43856">
    <property type="entry name" value="CARDIOLIPIN HYDROLASE"/>
    <property type="match status" value="1"/>
</dbReference>
<evidence type="ECO:0000256" key="2">
    <source>
        <dbReference type="ARBA" id="ARBA00008664"/>
    </source>
</evidence>
<sequence>MYFTLIRNKFSILFVFAFTLTACQQVKPENQAFKKPLQPLPQDDFIQVYFNHAQTSEYQEYYRKKKRNGDDLEKQIIDAISQAKSSVDIAVQEFRLPKIAQALAAKQKAGIKVRLILENTYNRAWSKFSPQEVAKLKPREREKYQEFHSFIDINKDGKLSLEEISDRDALVILENAKIPKLDDTSDGSRGSDLMHHKFVIIDNRIVVATSANFTPSDIHGDFKNTNTLGNANNLLTIDSPDVALIFTEEFNLMWGDNSKNNSNSKTTLNQKFGIKKPIRQPRTIKIGDSKVTIHFSPTSPTKLWINSTNGLINKTLETAIKSVDMALFVFSEQRFANTLKTKHEKNTKIRVLIEKSFAYRPYSEGLDMMGFALADKCKYELDNKPWYNPLTTVAVPDLPKGDLLHHKFGIIDNKIVITGSHNWSEAANFGNDETLLIIENPVIAAHYHREFERLYQDSRAGLPQKIQQKIAEQKQQCSDIKTPSSLDKIITNKSIQQINLNTATLAELETIPGVGKKMAERIIIARQEKPFTTLKDLERVKGINYKKLYKLKDYVTL</sequence>
<dbReference type="PROSITE" id="PS50035">
    <property type="entry name" value="PLD"/>
    <property type="match status" value="2"/>
</dbReference>
<evidence type="ECO:0000256" key="5">
    <source>
        <dbReference type="ARBA" id="ARBA00022963"/>
    </source>
</evidence>
<evidence type="ECO:0000256" key="6">
    <source>
        <dbReference type="ARBA" id="ARBA00023098"/>
    </source>
</evidence>
<reference evidence="10 11" key="1">
    <citation type="submission" date="2017-08" db="EMBL/GenBank/DDBJ databases">
        <title>Draft genome sequence of filamentous cyanobacterium Calothrix elsteri CCALA 953.</title>
        <authorList>
            <person name="Gagunashvili A.N."/>
            <person name="Elster J."/>
            <person name="Andresson O.S."/>
        </authorList>
    </citation>
    <scope>NUCLEOTIDE SEQUENCE [LARGE SCALE GENOMIC DNA]</scope>
    <source>
        <strain evidence="10 11">CCALA 953</strain>
    </source>
</reference>
<keyword evidence="11" id="KW-1185">Reference proteome</keyword>
<dbReference type="InterPro" id="IPR002048">
    <property type="entry name" value="EF_hand_dom"/>
</dbReference>
<keyword evidence="6" id="KW-0443">Lipid metabolism</keyword>
<dbReference type="PANTHER" id="PTHR43856:SF1">
    <property type="entry name" value="MITOCHONDRIAL CARDIOLIPIN HYDROLASE"/>
    <property type="match status" value="1"/>
</dbReference>
<dbReference type="PROSITE" id="PS51257">
    <property type="entry name" value="PROKAR_LIPOPROTEIN"/>
    <property type="match status" value="1"/>
</dbReference>
<dbReference type="SUPFAM" id="SSF56024">
    <property type="entry name" value="Phospholipase D/nuclease"/>
    <property type="match status" value="2"/>
</dbReference>
<feature type="domain" description="EF-hand" evidence="9">
    <location>
        <begin position="139"/>
        <end position="174"/>
    </location>
</feature>
<evidence type="ECO:0000256" key="3">
    <source>
        <dbReference type="ARBA" id="ARBA00012027"/>
    </source>
</evidence>
<accession>A0A2A2TMZ5</accession>
<dbReference type="RefSeq" id="WP_095720985.1">
    <property type="nucleotide sequence ID" value="NZ_NTFS01000050.1"/>
</dbReference>
<feature type="chain" id="PRO_5013195091" description="phospholipase D" evidence="7">
    <location>
        <begin position="18"/>
        <end position="557"/>
    </location>
</feature>
<dbReference type="CDD" id="cd09173">
    <property type="entry name" value="PLDc_Nuc_like_unchar1_2"/>
    <property type="match status" value="1"/>
</dbReference>
<dbReference type="OrthoDB" id="155099at2"/>
<dbReference type="GO" id="GO:0016042">
    <property type="term" value="P:lipid catabolic process"/>
    <property type="evidence" value="ECO:0007669"/>
    <property type="project" value="UniProtKB-KW"/>
</dbReference>
<dbReference type="InterPro" id="IPR051406">
    <property type="entry name" value="PLD_domain"/>
</dbReference>